<dbReference type="GO" id="GO:0004748">
    <property type="term" value="F:ribonucleoside-diphosphate reductase activity, thioredoxin disulfide as acceptor"/>
    <property type="evidence" value="ECO:0007669"/>
    <property type="project" value="TreeGrafter"/>
</dbReference>
<dbReference type="Pfam" id="PF13597">
    <property type="entry name" value="NRDD"/>
    <property type="match status" value="1"/>
</dbReference>
<dbReference type="PANTHER" id="PTHR21075">
    <property type="entry name" value="ANAEROBIC RIBONUCLEOSIDE-TRIPHOSPHATE REDUCTASE"/>
    <property type="match status" value="1"/>
</dbReference>
<gene>
    <name evidence="1" type="ORF">SDC9_127877</name>
</gene>
<dbReference type="GO" id="GO:0008998">
    <property type="term" value="F:ribonucleoside-triphosphate reductase (thioredoxin) activity"/>
    <property type="evidence" value="ECO:0007669"/>
    <property type="project" value="InterPro"/>
</dbReference>
<dbReference type="EMBL" id="VSSQ01030331">
    <property type="protein sequence ID" value="MPM80827.1"/>
    <property type="molecule type" value="Genomic_DNA"/>
</dbReference>
<reference evidence="1" key="1">
    <citation type="submission" date="2019-08" db="EMBL/GenBank/DDBJ databases">
        <authorList>
            <person name="Kucharzyk K."/>
            <person name="Murdoch R.W."/>
            <person name="Higgins S."/>
            <person name="Loffler F."/>
        </authorList>
    </citation>
    <scope>NUCLEOTIDE SEQUENCE</scope>
</reference>
<proteinExistence type="predicted"/>
<accession>A0A645CV87</accession>
<dbReference type="GO" id="GO:0031250">
    <property type="term" value="C:anaerobic ribonucleoside-triphosphate reductase complex"/>
    <property type="evidence" value="ECO:0007669"/>
    <property type="project" value="TreeGrafter"/>
</dbReference>
<dbReference type="AlphaFoldDB" id="A0A645CV87"/>
<name>A0A645CV87_9ZZZZ</name>
<dbReference type="PANTHER" id="PTHR21075:SF0">
    <property type="entry name" value="ANAEROBIC RIBONUCLEOSIDE-TRIPHOSPHATE REDUCTASE"/>
    <property type="match status" value="1"/>
</dbReference>
<dbReference type="SUPFAM" id="SSF51998">
    <property type="entry name" value="PFL-like glycyl radical enzymes"/>
    <property type="match status" value="1"/>
</dbReference>
<evidence type="ECO:0000313" key="1">
    <source>
        <dbReference type="EMBL" id="MPM80827.1"/>
    </source>
</evidence>
<protein>
    <submittedName>
        <fullName evidence="1">Uncharacterized protein</fullName>
    </submittedName>
</protein>
<dbReference type="Gene3D" id="3.20.70.20">
    <property type="match status" value="1"/>
</dbReference>
<sequence length="65" mass="7514">MPYISITPTFSICKEHGYIAGEHFTCPTCGQNAEVWSRVVGYLRPVQNYNPGKKEEYMIRKKFVV</sequence>
<dbReference type="InterPro" id="IPR012833">
    <property type="entry name" value="NrdD"/>
</dbReference>
<organism evidence="1">
    <name type="scientific">bioreactor metagenome</name>
    <dbReference type="NCBI Taxonomy" id="1076179"/>
    <lineage>
        <taxon>unclassified sequences</taxon>
        <taxon>metagenomes</taxon>
        <taxon>ecological metagenomes</taxon>
    </lineage>
</organism>
<comment type="caution">
    <text evidence="1">The sequence shown here is derived from an EMBL/GenBank/DDBJ whole genome shotgun (WGS) entry which is preliminary data.</text>
</comment>
<dbReference type="GO" id="GO:0009265">
    <property type="term" value="P:2'-deoxyribonucleotide biosynthetic process"/>
    <property type="evidence" value="ECO:0007669"/>
    <property type="project" value="TreeGrafter"/>
</dbReference>
<dbReference type="GO" id="GO:0006260">
    <property type="term" value="P:DNA replication"/>
    <property type="evidence" value="ECO:0007669"/>
    <property type="project" value="InterPro"/>
</dbReference>